<evidence type="ECO:0000313" key="3">
    <source>
        <dbReference type="Proteomes" id="UP000789901"/>
    </source>
</evidence>
<dbReference type="EMBL" id="CAJVQB010010132">
    <property type="protein sequence ID" value="CAG8736975.1"/>
    <property type="molecule type" value="Genomic_DNA"/>
</dbReference>
<dbReference type="InterPro" id="IPR000719">
    <property type="entry name" value="Prot_kinase_dom"/>
</dbReference>
<dbReference type="Gene3D" id="1.10.510.10">
    <property type="entry name" value="Transferase(Phosphotransferase) domain 1"/>
    <property type="match status" value="1"/>
</dbReference>
<dbReference type="Proteomes" id="UP000789901">
    <property type="component" value="Unassembled WGS sequence"/>
</dbReference>
<dbReference type="PROSITE" id="PS50011">
    <property type="entry name" value="PROTEIN_KINASE_DOM"/>
    <property type="match status" value="1"/>
</dbReference>
<name>A0ABN7V7E2_GIGMA</name>
<dbReference type="PRINTS" id="PR00109">
    <property type="entry name" value="TYRKINASE"/>
</dbReference>
<proteinExistence type="predicted"/>
<accession>A0ABN7V7E2</accession>
<organism evidence="2 3">
    <name type="scientific">Gigaspora margarita</name>
    <dbReference type="NCBI Taxonomy" id="4874"/>
    <lineage>
        <taxon>Eukaryota</taxon>
        <taxon>Fungi</taxon>
        <taxon>Fungi incertae sedis</taxon>
        <taxon>Mucoromycota</taxon>
        <taxon>Glomeromycotina</taxon>
        <taxon>Glomeromycetes</taxon>
        <taxon>Diversisporales</taxon>
        <taxon>Gigasporaceae</taxon>
        <taxon>Gigaspora</taxon>
    </lineage>
</organism>
<protein>
    <submittedName>
        <fullName evidence="2">24751_t:CDS:1</fullName>
    </submittedName>
</protein>
<sequence length="442" mass="51748">WCQGCATRYFKDNFDNWTSGNQNIDEIIKETQMNSKLAIDFVEWIPYEQFEQIEKINRGGFGTIYSAVWKQGPLSMNENRFRQPKNILRRTKNIQVALKGGISTEYLKELCMQIKCCTSSNLYANSLTGRKVGRSPILRFYGLTKRPISEDSDEYMLVIQFAKGGNLLTYLSTNFNQMKWLEDKLPILAHIAYGLKIIHKEGLIHRDLHHGNILINNNIPYISDFGLSHPYNREDSTTDKLFGVVPFIAPEVLSKRQYTPKSDVYSFGIIMWMFTFGHLPFRDHRYDTDLALKIFNGSRPPIINGTPSCFINLMQRCWNHDPEQRPTSSEIYDIMVEWYYLKNYKEFKALDKILLSQNTQVVELPTIQNVQDVEPPMMQNTQEIEPPMMQNNFDTSHSLIDTSEFPGIHYYYVLKKHFIDDVLITSVFRFRHNKLENRRLVI</sequence>
<dbReference type="InterPro" id="IPR011009">
    <property type="entry name" value="Kinase-like_dom_sf"/>
</dbReference>
<dbReference type="SUPFAM" id="SSF56112">
    <property type="entry name" value="Protein kinase-like (PK-like)"/>
    <property type="match status" value="1"/>
</dbReference>
<evidence type="ECO:0000259" key="1">
    <source>
        <dbReference type="PROSITE" id="PS50011"/>
    </source>
</evidence>
<evidence type="ECO:0000313" key="2">
    <source>
        <dbReference type="EMBL" id="CAG8736975.1"/>
    </source>
</evidence>
<feature type="domain" description="Protein kinase" evidence="1">
    <location>
        <begin position="50"/>
        <end position="339"/>
    </location>
</feature>
<reference evidence="2 3" key="1">
    <citation type="submission" date="2021-06" db="EMBL/GenBank/DDBJ databases">
        <authorList>
            <person name="Kallberg Y."/>
            <person name="Tangrot J."/>
            <person name="Rosling A."/>
        </authorList>
    </citation>
    <scope>NUCLEOTIDE SEQUENCE [LARGE SCALE GENOMIC DNA]</scope>
    <source>
        <strain evidence="2 3">120-4 pot B 10/14</strain>
    </source>
</reference>
<keyword evidence="3" id="KW-1185">Reference proteome</keyword>
<comment type="caution">
    <text evidence="2">The sequence shown here is derived from an EMBL/GenBank/DDBJ whole genome shotgun (WGS) entry which is preliminary data.</text>
</comment>
<gene>
    <name evidence="2" type="ORF">GMARGA_LOCUS14967</name>
</gene>
<dbReference type="PANTHER" id="PTHR44329">
    <property type="entry name" value="SERINE/THREONINE-PROTEIN KINASE TNNI3K-RELATED"/>
    <property type="match status" value="1"/>
</dbReference>
<dbReference type="Pfam" id="PF07714">
    <property type="entry name" value="PK_Tyr_Ser-Thr"/>
    <property type="match status" value="1"/>
</dbReference>
<dbReference type="InterPro" id="IPR051681">
    <property type="entry name" value="Ser/Thr_Kinases-Pseudokinases"/>
</dbReference>
<dbReference type="InterPro" id="IPR001245">
    <property type="entry name" value="Ser-Thr/Tyr_kinase_cat_dom"/>
</dbReference>
<feature type="non-terminal residue" evidence="2">
    <location>
        <position position="1"/>
    </location>
</feature>